<dbReference type="PANTHER" id="PTHR43722">
    <property type="entry name" value="PROLINE IMINOPEPTIDASE"/>
    <property type="match status" value="1"/>
</dbReference>
<evidence type="ECO:0000256" key="9">
    <source>
        <dbReference type="ARBA" id="ARBA00029605"/>
    </source>
</evidence>
<comment type="similarity">
    <text evidence="3">Belongs to the peptidase S33 family.</text>
</comment>
<dbReference type="PIRSF" id="PIRSF006431">
    <property type="entry name" value="Pept_S33"/>
    <property type="match status" value="1"/>
</dbReference>
<evidence type="ECO:0000256" key="7">
    <source>
        <dbReference type="ARBA" id="ARBA00022670"/>
    </source>
</evidence>
<keyword evidence="10" id="KW-0472">Membrane</keyword>
<evidence type="ECO:0000256" key="2">
    <source>
        <dbReference type="ARBA" id="ARBA00004496"/>
    </source>
</evidence>
<dbReference type="GO" id="GO:0006508">
    <property type="term" value="P:proteolysis"/>
    <property type="evidence" value="ECO:0007669"/>
    <property type="project" value="UniProtKB-KW"/>
</dbReference>
<dbReference type="SUPFAM" id="SSF53474">
    <property type="entry name" value="alpha/beta-Hydrolases"/>
    <property type="match status" value="1"/>
</dbReference>
<sequence length="326" mass="36549">MDVRHHRSDLFPEIEPFACGRLPLDERHVMHWEQAGNPRGKPVLFLHGGPGAGASPAHRRFFDPRFYRIVIFDQRGCGRSTPYGDLTDNSTQHLVADVEALRRHLDIERWLLFGGSWGATLALAYGIRWPAHCLGFILRGSFLGTRRETDWFLHGMGTFFPEAARAFYGFLPEAEHADLLTAYYRRLTDPDPAVHLPAAVAWCRYESACSNLIPREETSRYLGGEMDAAALALARIEAHYFMHDTFLADGELLANIRALKRVPAILVHGRYDMVCPIASSDSLARAWPGARFVVVPDAGHSAMEPGIRTALVRATESMKTRLARSE</sequence>
<protein>
    <recommendedName>
        <fullName evidence="4">prolyl aminopeptidase</fullName>
        <ecNumber evidence="4">3.4.11.5</ecNumber>
    </recommendedName>
    <alternativeName>
        <fullName evidence="9">Prolyl aminopeptidase</fullName>
    </alternativeName>
</protein>
<name>A0A380T9K7_9ZZZZ</name>
<keyword evidence="7" id="KW-0645">Protease</keyword>
<keyword evidence="6" id="KW-0963">Cytoplasm</keyword>
<evidence type="ECO:0000259" key="11">
    <source>
        <dbReference type="Pfam" id="PF00561"/>
    </source>
</evidence>
<organism evidence="12">
    <name type="scientific">metagenome</name>
    <dbReference type="NCBI Taxonomy" id="256318"/>
    <lineage>
        <taxon>unclassified sequences</taxon>
        <taxon>metagenomes</taxon>
    </lineage>
</organism>
<dbReference type="InterPro" id="IPR005944">
    <property type="entry name" value="Pro_iminopeptidase"/>
</dbReference>
<dbReference type="Gene3D" id="3.40.50.1820">
    <property type="entry name" value="alpha/beta hydrolase"/>
    <property type="match status" value="1"/>
</dbReference>
<dbReference type="InterPro" id="IPR029058">
    <property type="entry name" value="AB_hydrolase_fold"/>
</dbReference>
<evidence type="ECO:0000256" key="8">
    <source>
        <dbReference type="ARBA" id="ARBA00022801"/>
    </source>
</evidence>
<keyword evidence="10" id="KW-1133">Transmembrane helix</keyword>
<evidence type="ECO:0000256" key="5">
    <source>
        <dbReference type="ARBA" id="ARBA00022438"/>
    </source>
</evidence>
<evidence type="ECO:0000256" key="10">
    <source>
        <dbReference type="SAM" id="Phobius"/>
    </source>
</evidence>
<evidence type="ECO:0000256" key="6">
    <source>
        <dbReference type="ARBA" id="ARBA00022490"/>
    </source>
</evidence>
<dbReference type="GO" id="GO:0005737">
    <property type="term" value="C:cytoplasm"/>
    <property type="evidence" value="ECO:0007669"/>
    <property type="project" value="UniProtKB-SubCell"/>
</dbReference>
<dbReference type="InterPro" id="IPR002410">
    <property type="entry name" value="Peptidase_S33"/>
</dbReference>
<dbReference type="PRINTS" id="PR00793">
    <property type="entry name" value="PROAMNOPTASE"/>
</dbReference>
<dbReference type="Pfam" id="PF00561">
    <property type="entry name" value="Abhydrolase_1"/>
    <property type="match status" value="1"/>
</dbReference>
<accession>A0A380T9K7</accession>
<comment type="subcellular location">
    <subcellularLocation>
        <location evidence="2">Cytoplasm</location>
    </subcellularLocation>
</comment>
<reference evidence="12" key="1">
    <citation type="submission" date="2018-07" db="EMBL/GenBank/DDBJ databases">
        <authorList>
            <person name="Quirk P.G."/>
            <person name="Krulwich T.A."/>
        </authorList>
    </citation>
    <scope>NUCLEOTIDE SEQUENCE</scope>
</reference>
<keyword evidence="8 12" id="KW-0378">Hydrolase</keyword>
<keyword evidence="5 12" id="KW-0031">Aminopeptidase</keyword>
<feature type="domain" description="AB hydrolase-1" evidence="11">
    <location>
        <begin position="41"/>
        <end position="304"/>
    </location>
</feature>
<proteinExistence type="inferred from homology"/>
<dbReference type="EC" id="3.4.11.5" evidence="4"/>
<dbReference type="PANTHER" id="PTHR43722:SF1">
    <property type="entry name" value="PROLINE IMINOPEPTIDASE"/>
    <property type="match status" value="1"/>
</dbReference>
<feature type="transmembrane region" description="Helical" evidence="10">
    <location>
        <begin position="110"/>
        <end position="129"/>
    </location>
</feature>
<evidence type="ECO:0000256" key="3">
    <source>
        <dbReference type="ARBA" id="ARBA00010088"/>
    </source>
</evidence>
<evidence type="ECO:0000256" key="4">
    <source>
        <dbReference type="ARBA" id="ARBA00012568"/>
    </source>
</evidence>
<gene>
    <name evidence="12" type="primary">pip</name>
    <name evidence="12" type="ORF">DF3PB_1520001</name>
</gene>
<dbReference type="EMBL" id="UIDG01000060">
    <property type="protein sequence ID" value="SUS04854.1"/>
    <property type="molecule type" value="Genomic_DNA"/>
</dbReference>
<dbReference type="GO" id="GO:0004177">
    <property type="term" value="F:aminopeptidase activity"/>
    <property type="evidence" value="ECO:0007669"/>
    <property type="project" value="UniProtKB-KW"/>
</dbReference>
<dbReference type="InterPro" id="IPR000073">
    <property type="entry name" value="AB_hydrolase_1"/>
</dbReference>
<keyword evidence="10" id="KW-0812">Transmembrane</keyword>
<dbReference type="NCBIfam" id="TIGR01249">
    <property type="entry name" value="pro_imino_pep_1"/>
    <property type="match status" value="1"/>
</dbReference>
<dbReference type="AlphaFoldDB" id="A0A380T9K7"/>
<evidence type="ECO:0000256" key="1">
    <source>
        <dbReference type="ARBA" id="ARBA00001585"/>
    </source>
</evidence>
<comment type="catalytic activity">
    <reaction evidence="1">
        <text>Release of N-terminal proline from a peptide.</text>
        <dbReference type="EC" id="3.4.11.5"/>
    </reaction>
</comment>
<evidence type="ECO:0000313" key="12">
    <source>
        <dbReference type="EMBL" id="SUS04854.1"/>
    </source>
</evidence>